<sequence>MGRLSRYAQDRILLLRSEQAKVGEIVQKLSEEGISTTRQTVSRFLRVSSDGTKTRLNTAGEKQSGKRSKLKQEQLDFINKEIEKDDKLNARDLQEMLQEQFSVEVSIASIKRARKQLGWVRTGPRNVKVQAGPCQDHATIVACLTHITEQQQLIGQKLDRLENRFVLLQQFPNAYQLFPSTTSISHPSNIPNSSAIPNHSDHSNPSCIPNTTTTLSVPNHPPCGNDIAPLMPPLPSSSEPTMLSLTDETAVVPDSFSILANIYNLTTNDLYALSRKSSSIGNFSVKLVNIMFRADELLGRNCNGKLGKLPLDSSRLSVIKEAVYHIYSVPDISRTDIWKKCVIAIDESIRRPKSKTPSKKRPVYVQLPSMTDLHLIAEPTGTPLNN</sequence>
<proteinExistence type="predicted"/>
<dbReference type="PANTHER" id="PTHR28665:SF1">
    <property type="entry name" value="BEN DOMAIN-CONTAINING PROTEIN 3"/>
    <property type="match status" value="1"/>
</dbReference>
<dbReference type="EMBL" id="CACRXK020003701">
    <property type="protein sequence ID" value="CAB3999902.1"/>
    <property type="molecule type" value="Genomic_DNA"/>
</dbReference>
<reference evidence="1" key="1">
    <citation type="submission" date="2020-04" db="EMBL/GenBank/DDBJ databases">
        <authorList>
            <person name="Alioto T."/>
            <person name="Alioto T."/>
            <person name="Gomez Garrido J."/>
        </authorList>
    </citation>
    <scope>NUCLEOTIDE SEQUENCE</scope>
    <source>
        <strain evidence="1">A484AB</strain>
    </source>
</reference>
<dbReference type="PANTHER" id="PTHR28665">
    <property type="entry name" value="BEN DOMAIN-CONTAINING PROTEIN 3"/>
    <property type="match status" value="1"/>
</dbReference>
<dbReference type="OrthoDB" id="9927103at2759"/>
<dbReference type="InterPro" id="IPR033583">
    <property type="entry name" value="BEND3"/>
</dbReference>
<dbReference type="SMART" id="SM01025">
    <property type="entry name" value="BEN"/>
    <property type="match status" value="1"/>
</dbReference>
<dbReference type="AlphaFoldDB" id="A0A7D9I834"/>
<comment type="caution">
    <text evidence="1">The sequence shown here is derived from an EMBL/GenBank/DDBJ whole genome shotgun (WGS) entry which is preliminary data.</text>
</comment>
<keyword evidence="2" id="KW-1185">Reference proteome</keyword>
<protein>
    <submittedName>
        <fullName evidence="1">Uncharacterized protein</fullName>
    </submittedName>
</protein>
<dbReference type="InterPro" id="IPR018379">
    <property type="entry name" value="BEN_domain"/>
</dbReference>
<evidence type="ECO:0000313" key="2">
    <source>
        <dbReference type="Proteomes" id="UP001152795"/>
    </source>
</evidence>
<gene>
    <name evidence="1" type="ORF">PACLA_8A023470</name>
</gene>
<dbReference type="PROSITE" id="PS51457">
    <property type="entry name" value="BEN"/>
    <property type="match status" value="1"/>
</dbReference>
<dbReference type="GO" id="GO:0000183">
    <property type="term" value="P:rDNA heterochromatin formation"/>
    <property type="evidence" value="ECO:0007669"/>
    <property type="project" value="InterPro"/>
</dbReference>
<evidence type="ECO:0000313" key="1">
    <source>
        <dbReference type="EMBL" id="CAB3999902.1"/>
    </source>
</evidence>
<dbReference type="GO" id="GO:0000792">
    <property type="term" value="C:heterochromatin"/>
    <property type="evidence" value="ECO:0007669"/>
    <property type="project" value="InterPro"/>
</dbReference>
<name>A0A7D9I834_PARCT</name>
<dbReference type="Proteomes" id="UP001152795">
    <property type="component" value="Unassembled WGS sequence"/>
</dbReference>
<dbReference type="GO" id="GO:0003677">
    <property type="term" value="F:DNA binding"/>
    <property type="evidence" value="ECO:0007669"/>
    <property type="project" value="InterPro"/>
</dbReference>
<accession>A0A7D9I834</accession>
<dbReference type="Pfam" id="PF10523">
    <property type="entry name" value="BEN"/>
    <property type="match status" value="1"/>
</dbReference>
<organism evidence="1 2">
    <name type="scientific">Paramuricea clavata</name>
    <name type="common">Red gorgonian</name>
    <name type="synonym">Violescent sea-whip</name>
    <dbReference type="NCBI Taxonomy" id="317549"/>
    <lineage>
        <taxon>Eukaryota</taxon>
        <taxon>Metazoa</taxon>
        <taxon>Cnidaria</taxon>
        <taxon>Anthozoa</taxon>
        <taxon>Octocorallia</taxon>
        <taxon>Malacalcyonacea</taxon>
        <taxon>Plexauridae</taxon>
        <taxon>Paramuricea</taxon>
    </lineage>
</organism>